<name>A0A165DFQ7_EXIGL</name>
<feature type="chain" id="PRO_5007856565" evidence="2">
    <location>
        <begin position="30"/>
        <end position="428"/>
    </location>
</feature>
<feature type="compositionally biased region" description="Acidic residues" evidence="1">
    <location>
        <begin position="67"/>
        <end position="77"/>
    </location>
</feature>
<evidence type="ECO:0000256" key="2">
    <source>
        <dbReference type="SAM" id="SignalP"/>
    </source>
</evidence>
<evidence type="ECO:0000313" key="3">
    <source>
        <dbReference type="EMBL" id="KZV84445.1"/>
    </source>
</evidence>
<feature type="region of interest" description="Disordered" evidence="1">
    <location>
        <begin position="171"/>
        <end position="212"/>
    </location>
</feature>
<reference evidence="3 4" key="1">
    <citation type="journal article" date="2016" name="Mol. Biol. Evol.">
        <title>Comparative Genomics of Early-Diverging Mushroom-Forming Fungi Provides Insights into the Origins of Lignocellulose Decay Capabilities.</title>
        <authorList>
            <person name="Nagy L.G."/>
            <person name="Riley R."/>
            <person name="Tritt A."/>
            <person name="Adam C."/>
            <person name="Daum C."/>
            <person name="Floudas D."/>
            <person name="Sun H."/>
            <person name="Yadav J.S."/>
            <person name="Pangilinan J."/>
            <person name="Larsson K.H."/>
            <person name="Matsuura K."/>
            <person name="Barry K."/>
            <person name="Labutti K."/>
            <person name="Kuo R."/>
            <person name="Ohm R.A."/>
            <person name="Bhattacharya S.S."/>
            <person name="Shirouzu T."/>
            <person name="Yoshinaga Y."/>
            <person name="Martin F.M."/>
            <person name="Grigoriev I.V."/>
            <person name="Hibbett D.S."/>
        </authorList>
    </citation>
    <scope>NUCLEOTIDE SEQUENCE [LARGE SCALE GENOMIC DNA]</scope>
    <source>
        <strain evidence="3 4">HHB12029</strain>
    </source>
</reference>
<proteinExistence type="predicted"/>
<dbReference type="Proteomes" id="UP000077266">
    <property type="component" value="Unassembled WGS sequence"/>
</dbReference>
<evidence type="ECO:0000313" key="4">
    <source>
        <dbReference type="Proteomes" id="UP000077266"/>
    </source>
</evidence>
<keyword evidence="2" id="KW-0732">Signal</keyword>
<sequence>MSDFQLVRCPLPSVHLLACVASLPMGACSQCECGGYTKKKKKHGPTARRCRDCTHFKGAHNVPEPEPSSDESSEEEGTVPPPSAPTVSSALVASQPTKAVVSQATKPVATAIAKADTPLVNTILGRYLAKQPAPSSAVPSGPVASSSGGSSILTSVPLPALSSAEAIQGWRSQSVDRKQLADSNTQASRSKGKSTAKAGTSNGSSKGKEKERQRKIGWIAVFDAVEWDPNDTSLPPPVVTKDVTPADIQSLSRQGQAKFGDAGDVSFSPSMSHMELVIWVFHHLPAVEQLCTAKQHLMAPDRGPLVLLQKNRTKLQLYRQPFPTGADLERVLAGSDQAFQKNGIFMGIVHLLPIVPPALLTCLTALSFPLSPEDEDEKNTDEQPAEGSPVEAPVDYDAPIDWSAMDEEYGPPVGTANARQDLSDQWRC</sequence>
<feature type="signal peptide" evidence="2">
    <location>
        <begin position="1"/>
        <end position="29"/>
    </location>
</feature>
<feature type="region of interest" description="Disordered" evidence="1">
    <location>
        <begin position="372"/>
        <end position="428"/>
    </location>
</feature>
<dbReference type="InParanoid" id="A0A165DFQ7"/>
<feature type="region of interest" description="Disordered" evidence="1">
    <location>
        <begin position="57"/>
        <end position="89"/>
    </location>
</feature>
<accession>A0A165DFQ7</accession>
<dbReference type="EMBL" id="KV426224">
    <property type="protein sequence ID" value="KZV84445.1"/>
    <property type="molecule type" value="Genomic_DNA"/>
</dbReference>
<dbReference type="AlphaFoldDB" id="A0A165DFQ7"/>
<gene>
    <name evidence="3" type="ORF">EXIGLDRAFT_776516</name>
</gene>
<organism evidence="3 4">
    <name type="scientific">Exidia glandulosa HHB12029</name>
    <dbReference type="NCBI Taxonomy" id="1314781"/>
    <lineage>
        <taxon>Eukaryota</taxon>
        <taxon>Fungi</taxon>
        <taxon>Dikarya</taxon>
        <taxon>Basidiomycota</taxon>
        <taxon>Agaricomycotina</taxon>
        <taxon>Agaricomycetes</taxon>
        <taxon>Auriculariales</taxon>
        <taxon>Exidiaceae</taxon>
        <taxon>Exidia</taxon>
    </lineage>
</organism>
<evidence type="ECO:0000256" key="1">
    <source>
        <dbReference type="SAM" id="MobiDB-lite"/>
    </source>
</evidence>
<keyword evidence="4" id="KW-1185">Reference proteome</keyword>
<protein>
    <submittedName>
        <fullName evidence="3">Uncharacterized protein</fullName>
    </submittedName>
</protein>